<accession>F2PYA9</accession>
<keyword evidence="2" id="KW-0132">Cell division</keyword>
<dbReference type="InterPro" id="IPR004367">
    <property type="entry name" value="Cyclin_C-dom"/>
</dbReference>
<dbReference type="PROSITE" id="PS00292">
    <property type="entry name" value="CYCLINS"/>
    <property type="match status" value="1"/>
</dbReference>
<evidence type="ECO:0000256" key="2">
    <source>
        <dbReference type="ARBA" id="ARBA00022618"/>
    </source>
</evidence>
<reference evidence="10" key="1">
    <citation type="journal article" date="2012" name="MBio">
        <title>Comparative genome analysis of Trichophyton rubrum and related dermatophytes reveals candidate genes involved in infection.</title>
        <authorList>
            <person name="Martinez D.A."/>
            <person name="Oliver B.G."/>
            <person name="Graeser Y."/>
            <person name="Goldberg J.M."/>
            <person name="Li W."/>
            <person name="Martinez-Rossi N.M."/>
            <person name="Monod M."/>
            <person name="Shelest E."/>
            <person name="Barton R.C."/>
            <person name="Birch E."/>
            <person name="Brakhage A.A."/>
            <person name="Chen Z."/>
            <person name="Gurr S.J."/>
            <person name="Heiman D."/>
            <person name="Heitman J."/>
            <person name="Kosti I."/>
            <person name="Rossi A."/>
            <person name="Saif S."/>
            <person name="Samalova M."/>
            <person name="Saunders C.W."/>
            <person name="Shea T."/>
            <person name="Summerbell R.C."/>
            <person name="Xu J."/>
            <person name="Young S."/>
            <person name="Zeng Q."/>
            <person name="Birren B.W."/>
            <person name="Cuomo C.A."/>
            <person name="White T.C."/>
        </authorList>
    </citation>
    <scope>NUCLEOTIDE SEQUENCE [LARGE SCALE GENOMIC DNA]</scope>
    <source>
        <strain evidence="10">ATCC MYA-4606 / CBS 127.97</strain>
    </source>
</reference>
<dbReference type="InterPro" id="IPR048258">
    <property type="entry name" value="Cyclins_cyclin-box"/>
</dbReference>
<dbReference type="Pfam" id="PF00134">
    <property type="entry name" value="Cyclin_N"/>
    <property type="match status" value="1"/>
</dbReference>
<keyword evidence="4" id="KW-0131">Cell cycle</keyword>
<evidence type="ECO:0000259" key="8">
    <source>
        <dbReference type="SMART" id="SM01332"/>
    </source>
</evidence>
<feature type="domain" description="Cyclin-like" evidence="7">
    <location>
        <begin position="220"/>
        <end position="303"/>
    </location>
</feature>
<dbReference type="FunFam" id="1.10.472.10:FF:000065">
    <property type="entry name" value="G1/S-specific cyclin Cln1"/>
    <property type="match status" value="1"/>
</dbReference>
<dbReference type="SUPFAM" id="SSF47954">
    <property type="entry name" value="Cyclin-like"/>
    <property type="match status" value="2"/>
</dbReference>
<name>F2PYA9_TRIEC</name>
<evidence type="ECO:0000256" key="3">
    <source>
        <dbReference type="ARBA" id="ARBA00023127"/>
    </source>
</evidence>
<dbReference type="eggNOG" id="KOG0653">
    <property type="taxonomic scope" value="Eukaryota"/>
</dbReference>
<feature type="compositionally biased region" description="Low complexity" evidence="6">
    <location>
        <begin position="44"/>
        <end position="54"/>
    </location>
</feature>
<dbReference type="GO" id="GO:0016538">
    <property type="term" value="F:cyclin-dependent protein serine/threonine kinase regulator activity"/>
    <property type="evidence" value="ECO:0007669"/>
    <property type="project" value="UniProtKB-ARBA"/>
</dbReference>
<dbReference type="VEuPathDB" id="FungiDB:TEQG_05932"/>
<sequence length="447" mass="50976">MAYQRCQTTTYQPCDSYFVESYDQDYVQPQVHHQQPAHPPQHPPQQSQQPQPHVNPREHARLLARERQYAIADQMSRMATDEYQEDILAHMHAMDSATQPDVDSIDIQTEIQWFMRPYLLDFLIEAHAAFQLLPATLFLTVNLLDRYCSKRVVYKRHYQLVGCAALLIAAKYGDKKDRVPTIKELKSMCCSLYDDDMFIQMEWHVLQTLGWSIGHPTVDSFLQNAVVDTPYDPEVEHLALYIAEISLFHRDFVSKLSSDIARASLALSRCILNRPQAPQSDWASNYDSLTLVSLSQYLQKPSHVLTRKYSSAHYSRASKLLEQFLARQESLNKSYNPPTPPTDRMCESKAPYESEAGLATPQKTQYPAVSHGYITPPITPENDAFGVPGNPNMAKDGSTMLYNCPPSPTPAPTMQYTAQHYEMTDASAYSHHRLFPQPPAQTFNPVF</sequence>
<dbReference type="SMART" id="SM01332">
    <property type="entry name" value="Cyclin_C"/>
    <property type="match status" value="1"/>
</dbReference>
<keyword evidence="10" id="KW-1185">Reference proteome</keyword>
<protein>
    <submittedName>
        <fullName evidence="9">G1/S-specific cyclin CLN1</fullName>
    </submittedName>
</protein>
<dbReference type="InterPro" id="IPR036915">
    <property type="entry name" value="Cyclin-like_sf"/>
</dbReference>
<dbReference type="CDD" id="cd20537">
    <property type="entry name" value="CYCLIN_CCNO-like_rpt2"/>
    <property type="match status" value="1"/>
</dbReference>
<dbReference type="CDD" id="cd20559">
    <property type="entry name" value="CYCLIN_ScCLN_like"/>
    <property type="match status" value="1"/>
</dbReference>
<evidence type="ECO:0000313" key="9">
    <source>
        <dbReference type="EMBL" id="EGE06877.1"/>
    </source>
</evidence>
<keyword evidence="3 5" id="KW-0195">Cyclin</keyword>
<dbReference type="HOGENOM" id="CLU_020695_4_0_1"/>
<evidence type="ECO:0000256" key="5">
    <source>
        <dbReference type="RuleBase" id="RU000383"/>
    </source>
</evidence>
<proteinExistence type="inferred from homology"/>
<dbReference type="GO" id="GO:0051301">
    <property type="term" value="P:cell division"/>
    <property type="evidence" value="ECO:0007669"/>
    <property type="project" value="UniProtKB-KW"/>
</dbReference>
<evidence type="ECO:0000313" key="10">
    <source>
        <dbReference type="Proteomes" id="UP000009169"/>
    </source>
</evidence>
<dbReference type="GO" id="GO:0044843">
    <property type="term" value="P:cell cycle G1/S phase transition"/>
    <property type="evidence" value="ECO:0007669"/>
    <property type="project" value="UniProtKB-ARBA"/>
</dbReference>
<evidence type="ECO:0000256" key="4">
    <source>
        <dbReference type="ARBA" id="ARBA00023306"/>
    </source>
</evidence>
<dbReference type="AlphaFoldDB" id="F2PYA9"/>
<dbReference type="InterPro" id="IPR039361">
    <property type="entry name" value="Cyclin"/>
</dbReference>
<feature type="region of interest" description="Disordered" evidence="6">
    <location>
        <begin position="30"/>
        <end position="56"/>
    </location>
</feature>
<dbReference type="Pfam" id="PF02984">
    <property type="entry name" value="Cyclin_C"/>
    <property type="match status" value="1"/>
</dbReference>
<evidence type="ECO:0000256" key="1">
    <source>
        <dbReference type="ARBA" id="ARBA00008742"/>
    </source>
</evidence>
<evidence type="ECO:0000259" key="7">
    <source>
        <dbReference type="SMART" id="SM00385"/>
    </source>
</evidence>
<comment type="similarity">
    <text evidence="1 5">Belongs to the cyclin family.</text>
</comment>
<evidence type="ECO:0000256" key="6">
    <source>
        <dbReference type="SAM" id="MobiDB-lite"/>
    </source>
</evidence>
<dbReference type="SMART" id="SM00385">
    <property type="entry name" value="CYCLIN"/>
    <property type="match status" value="2"/>
</dbReference>
<dbReference type="Proteomes" id="UP000009169">
    <property type="component" value="Unassembled WGS sequence"/>
</dbReference>
<dbReference type="Gene3D" id="1.10.472.10">
    <property type="entry name" value="Cyclin-like"/>
    <property type="match status" value="2"/>
</dbReference>
<dbReference type="GO" id="GO:0051726">
    <property type="term" value="P:regulation of cell cycle"/>
    <property type="evidence" value="ECO:0007669"/>
    <property type="project" value="UniProtKB-ARBA"/>
</dbReference>
<dbReference type="InterPro" id="IPR006671">
    <property type="entry name" value="Cyclin_N"/>
</dbReference>
<feature type="domain" description="Cyclin C-terminal" evidence="8">
    <location>
        <begin position="216"/>
        <end position="323"/>
    </location>
</feature>
<dbReference type="FunFam" id="1.10.472.10:FF:000010">
    <property type="entry name" value="G1/S-specific cyclin Cln1"/>
    <property type="match status" value="1"/>
</dbReference>
<gene>
    <name evidence="9" type="ORF">TEQG_05932</name>
</gene>
<dbReference type="EMBL" id="DS995752">
    <property type="protein sequence ID" value="EGE06877.1"/>
    <property type="molecule type" value="Genomic_DNA"/>
</dbReference>
<organism evidence="9 10">
    <name type="scientific">Trichophyton equinum (strain ATCC MYA-4606 / CBS 127.97)</name>
    <name type="common">Horse ringworm fungus</name>
    <dbReference type="NCBI Taxonomy" id="559882"/>
    <lineage>
        <taxon>Eukaryota</taxon>
        <taxon>Fungi</taxon>
        <taxon>Dikarya</taxon>
        <taxon>Ascomycota</taxon>
        <taxon>Pezizomycotina</taxon>
        <taxon>Eurotiomycetes</taxon>
        <taxon>Eurotiomycetidae</taxon>
        <taxon>Onygenales</taxon>
        <taxon>Arthrodermataceae</taxon>
        <taxon>Trichophyton</taxon>
    </lineage>
</organism>
<dbReference type="InterPro" id="IPR013763">
    <property type="entry name" value="Cyclin-like_dom"/>
</dbReference>
<feature type="domain" description="Cyclin-like" evidence="7">
    <location>
        <begin position="121"/>
        <end position="207"/>
    </location>
</feature>
<dbReference type="PANTHER" id="PTHR10177">
    <property type="entry name" value="CYCLINS"/>
    <property type="match status" value="1"/>
</dbReference>
<dbReference type="OrthoDB" id="5590282at2759"/>